<proteinExistence type="predicted"/>
<dbReference type="PANTHER" id="PTHR12110">
    <property type="entry name" value="HYDROXYPYRUVATE ISOMERASE"/>
    <property type="match status" value="1"/>
</dbReference>
<organism evidence="2 3">
    <name type="scientific">Candidatus Magnetominusculus xianensis</name>
    <dbReference type="NCBI Taxonomy" id="1748249"/>
    <lineage>
        <taxon>Bacteria</taxon>
        <taxon>Pseudomonadati</taxon>
        <taxon>Nitrospirota</taxon>
        <taxon>Nitrospiria</taxon>
        <taxon>Nitrospirales</taxon>
        <taxon>Nitrospiraceae</taxon>
        <taxon>Candidatus Magnetominusculus</taxon>
    </lineage>
</organism>
<dbReference type="SUPFAM" id="SSF51658">
    <property type="entry name" value="Xylose isomerase-like"/>
    <property type="match status" value="1"/>
</dbReference>
<reference evidence="2 3" key="1">
    <citation type="submission" date="2015-11" db="EMBL/GenBank/DDBJ databases">
        <authorList>
            <person name="Lin W."/>
        </authorList>
    </citation>
    <scope>NUCLEOTIDE SEQUENCE [LARGE SCALE GENOMIC DNA]</scope>
    <source>
        <strain evidence="2 3">HCH-1</strain>
    </source>
</reference>
<dbReference type="Proteomes" id="UP000060487">
    <property type="component" value="Unassembled WGS sequence"/>
</dbReference>
<dbReference type="GO" id="GO:0016853">
    <property type="term" value="F:isomerase activity"/>
    <property type="evidence" value="ECO:0007669"/>
    <property type="project" value="UniProtKB-KW"/>
</dbReference>
<evidence type="ECO:0000259" key="1">
    <source>
        <dbReference type="Pfam" id="PF01261"/>
    </source>
</evidence>
<dbReference type="InterPro" id="IPR013022">
    <property type="entry name" value="Xyl_isomerase-like_TIM-brl"/>
</dbReference>
<accession>A0ABR5SII7</accession>
<evidence type="ECO:0000313" key="3">
    <source>
        <dbReference type="Proteomes" id="UP000060487"/>
    </source>
</evidence>
<evidence type="ECO:0000313" key="2">
    <source>
        <dbReference type="EMBL" id="KWT92715.1"/>
    </source>
</evidence>
<comment type="caution">
    <text evidence="2">The sequence shown here is derived from an EMBL/GenBank/DDBJ whole genome shotgun (WGS) entry which is preliminary data.</text>
</comment>
<dbReference type="EMBL" id="LNQR01000021">
    <property type="protein sequence ID" value="KWT92715.1"/>
    <property type="molecule type" value="Genomic_DNA"/>
</dbReference>
<feature type="domain" description="Xylose isomerase-like TIM barrel" evidence="1">
    <location>
        <begin position="26"/>
        <end position="254"/>
    </location>
</feature>
<name>A0ABR5SII7_9BACT</name>
<protein>
    <submittedName>
        <fullName evidence="2">Xylose isomerase</fullName>
    </submittedName>
</protein>
<sequence length="269" mass="30651">MVMVDKKYIRIGNQTAFSSPQGRLPFDFAINNGFDAFEWFSDKKSWGQGWDIEDATRQDRQLIKEQSTRHNIALSVHVPAEANPLFDNFSDIFNKHVEFACDVGASNINIHLFTEHGIESYMKSLIPLINITANARIQLSIENTTITGPDDFNRLFSMLPIQNARHVGMCLDIGHANIFHETRNDFLRYIDRLDVPIVHIHAHENFGDRDSHMTLFTGPSQSNSLGLRGFSSIMKNRSFNGMIIMEQWPSPPELLINARLGLLDFFGVQ</sequence>
<dbReference type="InterPro" id="IPR036237">
    <property type="entry name" value="Xyl_isomerase-like_sf"/>
</dbReference>
<keyword evidence="3" id="KW-1185">Reference proteome</keyword>
<dbReference type="InterPro" id="IPR050312">
    <property type="entry name" value="IolE/XylAMocC-like"/>
</dbReference>
<gene>
    <name evidence="2" type="ORF">ASN18_0546</name>
</gene>
<keyword evidence="2" id="KW-0413">Isomerase</keyword>
<dbReference type="Pfam" id="PF01261">
    <property type="entry name" value="AP_endonuc_2"/>
    <property type="match status" value="1"/>
</dbReference>
<dbReference type="Gene3D" id="3.20.20.150">
    <property type="entry name" value="Divalent-metal-dependent TIM barrel enzymes"/>
    <property type="match status" value="1"/>
</dbReference>